<accession>A0A4Y9Y3R9</accession>
<dbReference type="STRING" id="34475.A0A4Y9Y3R9"/>
<dbReference type="EMBL" id="SEKV01000522">
    <property type="protein sequence ID" value="TFY56227.1"/>
    <property type="molecule type" value="Genomic_DNA"/>
</dbReference>
<evidence type="ECO:0000313" key="2">
    <source>
        <dbReference type="EMBL" id="TFY56227.1"/>
    </source>
</evidence>
<reference evidence="2 3" key="1">
    <citation type="submission" date="2019-01" db="EMBL/GenBank/DDBJ databases">
        <title>Genome sequencing of the rare red list fungi Fomitopsis rosea.</title>
        <authorList>
            <person name="Buettner E."/>
            <person name="Kellner H."/>
        </authorList>
    </citation>
    <scope>NUCLEOTIDE SEQUENCE [LARGE SCALE GENOMIC DNA]</scope>
    <source>
        <strain evidence="2 3">DSM 105464</strain>
    </source>
</reference>
<dbReference type="Proteomes" id="UP000298390">
    <property type="component" value="Unassembled WGS sequence"/>
</dbReference>
<proteinExistence type="predicted"/>
<dbReference type="AlphaFoldDB" id="A0A4Y9Y3R9"/>
<evidence type="ECO:0000256" key="1">
    <source>
        <dbReference type="SAM" id="MobiDB-lite"/>
    </source>
</evidence>
<organism evidence="2 3">
    <name type="scientific">Rhodofomes roseus</name>
    <dbReference type="NCBI Taxonomy" id="34475"/>
    <lineage>
        <taxon>Eukaryota</taxon>
        <taxon>Fungi</taxon>
        <taxon>Dikarya</taxon>
        <taxon>Basidiomycota</taxon>
        <taxon>Agaricomycotina</taxon>
        <taxon>Agaricomycetes</taxon>
        <taxon>Polyporales</taxon>
        <taxon>Rhodofomes</taxon>
    </lineage>
</organism>
<name>A0A4Y9Y3R9_9APHY</name>
<comment type="caution">
    <text evidence="2">The sequence shown here is derived from an EMBL/GenBank/DDBJ whole genome shotgun (WGS) entry which is preliminary data.</text>
</comment>
<feature type="compositionally biased region" description="Low complexity" evidence="1">
    <location>
        <begin position="149"/>
        <end position="181"/>
    </location>
</feature>
<feature type="compositionally biased region" description="Gly residues" evidence="1">
    <location>
        <begin position="101"/>
        <end position="120"/>
    </location>
</feature>
<feature type="region of interest" description="Disordered" evidence="1">
    <location>
        <begin position="73"/>
        <end position="218"/>
    </location>
</feature>
<evidence type="ECO:0000313" key="3">
    <source>
        <dbReference type="Proteomes" id="UP000298390"/>
    </source>
</evidence>
<gene>
    <name evidence="2" type="ORF">EVJ58_g7763</name>
</gene>
<sequence length="270" mass="27721">MSAFPGQQAMHQMGQAPGMQMPMGANMGGPHMVNVMSPGMMNHPPPNGMPMNQLSQQMQREQIYRAQMQQLHKNGLPPQGPMGNILPQGGVGSPSNPDGQFAGGPPGPGGQNRMGQGKGMPGMMPPPSPGMNAAKIMGGQNKDPNSGESSAPNASPQNAAAGVPQGPPGASTAPPTPSAGGMTAPSPQGMLSNNGTPAMAPSHPPVQPPMSLSSDQSIISPDFLQSVASLDSFPDSLFGGRDQGLAMGMDFERDFDEWFNPDINTGGLSF</sequence>
<protein>
    <submittedName>
        <fullName evidence="2">Uncharacterized protein</fullName>
    </submittedName>
</protein>
<feature type="compositionally biased region" description="Polar residues" evidence="1">
    <location>
        <begin position="185"/>
        <end position="196"/>
    </location>
</feature>